<evidence type="ECO:0000256" key="1">
    <source>
        <dbReference type="ARBA" id="ARBA00022490"/>
    </source>
</evidence>
<keyword evidence="1 3" id="KW-0963">Cytoplasm</keyword>
<dbReference type="PANTHER" id="PTHR30308">
    <property type="entry name" value="TMRNA-BINDING COMPONENT OF TRANS-TRANSLATION TAGGING COMPLEX"/>
    <property type="match status" value="1"/>
</dbReference>
<dbReference type="InterPro" id="IPR020081">
    <property type="entry name" value="SsrA-bd_prot_CS"/>
</dbReference>
<dbReference type="CDD" id="cd09294">
    <property type="entry name" value="SmpB"/>
    <property type="match status" value="1"/>
</dbReference>
<gene>
    <name evidence="3" type="primary">smpB</name>
    <name evidence="4" type="ORF">SAMN05428964_105118</name>
</gene>
<sequence>MEIAKNKKANFNYEIVSRIEAGIQLTGPEVKALRAGKLNISEAYVSVEHGEAWLVNASVEPVAGAHMSGLESASPRRSRKLLLRKKEILTLAKELDQQGMTAVPMSAHFNAGGFAKIIVGVGKGKKLHDKRATIKKREWDKQKRRTLKEYS</sequence>
<comment type="similarity">
    <text evidence="3">Belongs to the SmpB family.</text>
</comment>
<dbReference type="PROSITE" id="PS01317">
    <property type="entry name" value="SSRP"/>
    <property type="match status" value="1"/>
</dbReference>
<comment type="subcellular location">
    <subcellularLocation>
        <location evidence="3">Cytoplasm</location>
    </subcellularLocation>
    <text evidence="3">The tmRNA-SmpB complex associates with stalled 70S ribosomes.</text>
</comment>
<dbReference type="GO" id="GO:0070930">
    <property type="term" value="P:trans-translation-dependent protein tagging"/>
    <property type="evidence" value="ECO:0007669"/>
    <property type="project" value="TreeGrafter"/>
</dbReference>
<evidence type="ECO:0000313" key="4">
    <source>
        <dbReference type="EMBL" id="SOC26447.1"/>
    </source>
</evidence>
<dbReference type="GO" id="GO:0003723">
    <property type="term" value="F:RNA binding"/>
    <property type="evidence" value="ECO:0007669"/>
    <property type="project" value="UniProtKB-UniRule"/>
</dbReference>
<reference evidence="4 5" key="1">
    <citation type="submission" date="2017-08" db="EMBL/GenBank/DDBJ databases">
        <authorList>
            <person name="de Groot N.N."/>
        </authorList>
    </citation>
    <scope>NUCLEOTIDE SEQUENCE [LARGE SCALE GENOMIC DNA]</scope>
    <source>
        <strain evidence="4 5">USBA 78</strain>
    </source>
</reference>
<proteinExistence type="inferred from homology"/>
<evidence type="ECO:0000256" key="2">
    <source>
        <dbReference type="ARBA" id="ARBA00022884"/>
    </source>
</evidence>
<dbReference type="HAMAP" id="MF_00023">
    <property type="entry name" value="SmpB"/>
    <property type="match status" value="1"/>
</dbReference>
<dbReference type="GO" id="GO:0070929">
    <property type="term" value="P:trans-translation"/>
    <property type="evidence" value="ECO:0007669"/>
    <property type="project" value="UniProtKB-UniRule"/>
</dbReference>
<protein>
    <recommendedName>
        <fullName evidence="3">SsrA-binding protein</fullName>
    </recommendedName>
    <alternativeName>
        <fullName evidence="3">Small protein B</fullName>
    </alternativeName>
</protein>
<dbReference type="PANTHER" id="PTHR30308:SF2">
    <property type="entry name" value="SSRA-BINDING PROTEIN"/>
    <property type="match status" value="1"/>
</dbReference>
<dbReference type="InterPro" id="IPR000037">
    <property type="entry name" value="SsrA-bd_prot"/>
</dbReference>
<dbReference type="EMBL" id="OBMM01000005">
    <property type="protein sequence ID" value="SOC26447.1"/>
    <property type="molecule type" value="Genomic_DNA"/>
</dbReference>
<name>A0A285TW57_9PROT</name>
<dbReference type="SUPFAM" id="SSF74982">
    <property type="entry name" value="Small protein B (SmpB)"/>
    <property type="match status" value="1"/>
</dbReference>
<evidence type="ECO:0000256" key="3">
    <source>
        <dbReference type="HAMAP-Rule" id="MF_00023"/>
    </source>
</evidence>
<dbReference type="Pfam" id="PF01668">
    <property type="entry name" value="SmpB"/>
    <property type="match status" value="1"/>
</dbReference>
<dbReference type="GO" id="GO:0005829">
    <property type="term" value="C:cytosol"/>
    <property type="evidence" value="ECO:0007669"/>
    <property type="project" value="TreeGrafter"/>
</dbReference>
<dbReference type="Proteomes" id="UP000219068">
    <property type="component" value="Unassembled WGS sequence"/>
</dbReference>
<dbReference type="NCBIfam" id="TIGR00086">
    <property type="entry name" value="smpB"/>
    <property type="match status" value="1"/>
</dbReference>
<evidence type="ECO:0000313" key="5">
    <source>
        <dbReference type="Proteomes" id="UP000219068"/>
    </source>
</evidence>
<accession>A0A285TW57</accession>
<dbReference type="InterPro" id="IPR023620">
    <property type="entry name" value="SmpB"/>
</dbReference>
<organism evidence="4 5">
    <name type="scientific">Thalassospira xiamenensis</name>
    <dbReference type="NCBI Taxonomy" id="220697"/>
    <lineage>
        <taxon>Bacteria</taxon>
        <taxon>Pseudomonadati</taxon>
        <taxon>Pseudomonadota</taxon>
        <taxon>Alphaproteobacteria</taxon>
        <taxon>Rhodospirillales</taxon>
        <taxon>Thalassospiraceae</taxon>
        <taxon>Thalassospira</taxon>
    </lineage>
</organism>
<dbReference type="NCBIfam" id="NF003843">
    <property type="entry name" value="PRK05422.1"/>
    <property type="match status" value="1"/>
</dbReference>
<comment type="function">
    <text evidence="3">Required for rescue of stalled ribosomes mediated by trans-translation. Binds to transfer-messenger RNA (tmRNA), required for stable association of tmRNA with ribosomes. tmRNA and SmpB together mimic tRNA shape, replacing the anticodon stem-loop with SmpB. tmRNA is encoded by the ssrA gene; the 2 termini fold to resemble tRNA(Ala) and it encodes a 'tag peptide', a short internal open reading frame. During trans-translation Ala-aminoacylated tmRNA acts like a tRNA, entering the A-site of stalled ribosomes, displacing the stalled mRNA. The ribosome then switches to translate the ORF on the tmRNA; the nascent peptide is terminated with the 'tag peptide' encoded by the tmRNA and targeted for degradation. The ribosome is freed to recommence translation, which seems to be the essential function of trans-translation.</text>
</comment>
<keyword evidence="2 3" id="KW-0694">RNA-binding</keyword>
<dbReference type="AlphaFoldDB" id="A0A285TW57"/>
<dbReference type="Gene3D" id="2.40.280.10">
    <property type="match status" value="1"/>
</dbReference>